<dbReference type="InterPro" id="IPR035945">
    <property type="entry name" value="YhaI-like_sf"/>
</dbReference>
<sequence length="110" mass="13048">MENIEYHDTIHFYLQLLSKTIDMNRYPFTRMVIETHLTRAEYDELMQLLNKLHQQYMMQKEEGFLDFSSLLVQFAGMLNEKLDPNTAVYALKKEGCYPSLMAEFIKVLEG</sequence>
<dbReference type="Pfam" id="PF08963">
    <property type="entry name" value="DUF1878"/>
    <property type="match status" value="1"/>
</dbReference>
<accession>A0ABW3ZRU2</accession>
<dbReference type="Gene3D" id="1.10.3750.10">
    <property type="entry name" value="YhaI-like"/>
    <property type="match status" value="1"/>
</dbReference>
<comment type="caution">
    <text evidence="1">The sequence shown here is derived from an EMBL/GenBank/DDBJ whole genome shotgun (WGS) entry which is preliminary data.</text>
</comment>
<evidence type="ECO:0000313" key="1">
    <source>
        <dbReference type="EMBL" id="MFD1360979.1"/>
    </source>
</evidence>
<dbReference type="SUPFAM" id="SSF109915">
    <property type="entry name" value="Hypothetical protein YhaI"/>
    <property type="match status" value="1"/>
</dbReference>
<reference evidence="2" key="1">
    <citation type="journal article" date="2019" name="Int. J. Syst. Evol. Microbiol.">
        <title>The Global Catalogue of Microorganisms (GCM) 10K type strain sequencing project: providing services to taxonomists for standard genome sequencing and annotation.</title>
        <authorList>
            <consortium name="The Broad Institute Genomics Platform"/>
            <consortium name="The Broad Institute Genome Sequencing Center for Infectious Disease"/>
            <person name="Wu L."/>
            <person name="Ma J."/>
        </authorList>
    </citation>
    <scope>NUCLEOTIDE SEQUENCE [LARGE SCALE GENOMIC DNA]</scope>
    <source>
        <strain evidence="2">CCUG 54822</strain>
    </source>
</reference>
<organism evidence="1 2">
    <name type="scientific">Lentibacillus salinarum</name>
    <dbReference type="NCBI Taxonomy" id="446820"/>
    <lineage>
        <taxon>Bacteria</taxon>
        <taxon>Bacillati</taxon>
        <taxon>Bacillota</taxon>
        <taxon>Bacilli</taxon>
        <taxon>Bacillales</taxon>
        <taxon>Bacillaceae</taxon>
        <taxon>Lentibacillus</taxon>
    </lineage>
</organism>
<keyword evidence="2" id="KW-1185">Reference proteome</keyword>
<name>A0ABW3ZRU2_9BACI</name>
<dbReference type="Proteomes" id="UP001597178">
    <property type="component" value="Unassembled WGS sequence"/>
</dbReference>
<dbReference type="InterPro" id="IPR015058">
    <property type="entry name" value="DUF1878"/>
</dbReference>
<dbReference type="RefSeq" id="WP_382398103.1">
    <property type="nucleotide sequence ID" value="NZ_JBHTNH010000005.1"/>
</dbReference>
<protein>
    <submittedName>
        <fullName evidence="1">DUF1878 family protein</fullName>
    </submittedName>
</protein>
<dbReference type="EMBL" id="JBHTNH010000005">
    <property type="protein sequence ID" value="MFD1360979.1"/>
    <property type="molecule type" value="Genomic_DNA"/>
</dbReference>
<proteinExistence type="predicted"/>
<gene>
    <name evidence="1" type="ORF">ACFQ4A_04760</name>
</gene>
<evidence type="ECO:0000313" key="2">
    <source>
        <dbReference type="Proteomes" id="UP001597178"/>
    </source>
</evidence>